<dbReference type="SUPFAM" id="SSF47090">
    <property type="entry name" value="PGBD-like"/>
    <property type="match status" value="1"/>
</dbReference>
<organism evidence="4 5">
    <name type="scientific">Hyphobacterium vulgare</name>
    <dbReference type="NCBI Taxonomy" id="1736751"/>
    <lineage>
        <taxon>Bacteria</taxon>
        <taxon>Pseudomonadati</taxon>
        <taxon>Pseudomonadota</taxon>
        <taxon>Alphaproteobacteria</taxon>
        <taxon>Maricaulales</taxon>
        <taxon>Maricaulaceae</taxon>
        <taxon>Hyphobacterium</taxon>
    </lineage>
</organism>
<feature type="domain" description="Peptidoglycan binding-like" evidence="3">
    <location>
        <begin position="308"/>
        <end position="352"/>
    </location>
</feature>
<proteinExistence type="predicted"/>
<dbReference type="Gene3D" id="1.10.101.10">
    <property type="entry name" value="PGBD-like superfamily/PGBD"/>
    <property type="match status" value="1"/>
</dbReference>
<dbReference type="InterPro" id="IPR006597">
    <property type="entry name" value="Sel1-like"/>
</dbReference>
<evidence type="ECO:0000313" key="5">
    <source>
        <dbReference type="Proteomes" id="UP001595379"/>
    </source>
</evidence>
<dbReference type="Pfam" id="PF08238">
    <property type="entry name" value="Sel1"/>
    <property type="match status" value="2"/>
</dbReference>
<keyword evidence="2" id="KW-0732">Signal</keyword>
<evidence type="ECO:0000256" key="1">
    <source>
        <dbReference type="SAM" id="MobiDB-lite"/>
    </source>
</evidence>
<reference evidence="5" key="1">
    <citation type="journal article" date="2019" name="Int. J. Syst. Evol. Microbiol.">
        <title>The Global Catalogue of Microorganisms (GCM) 10K type strain sequencing project: providing services to taxonomists for standard genome sequencing and annotation.</title>
        <authorList>
            <consortium name="The Broad Institute Genomics Platform"/>
            <consortium name="The Broad Institute Genome Sequencing Center for Infectious Disease"/>
            <person name="Wu L."/>
            <person name="Ma J."/>
        </authorList>
    </citation>
    <scope>NUCLEOTIDE SEQUENCE [LARGE SCALE GENOMIC DNA]</scope>
    <source>
        <strain evidence="5">KCTC 52487</strain>
    </source>
</reference>
<dbReference type="SMART" id="SM00671">
    <property type="entry name" value="SEL1"/>
    <property type="match status" value="2"/>
</dbReference>
<dbReference type="InterPro" id="IPR011990">
    <property type="entry name" value="TPR-like_helical_dom_sf"/>
</dbReference>
<dbReference type="PROSITE" id="PS51257">
    <property type="entry name" value="PROKAR_LIPOPROTEIN"/>
    <property type="match status" value="1"/>
</dbReference>
<dbReference type="InterPro" id="IPR036366">
    <property type="entry name" value="PGBDSf"/>
</dbReference>
<dbReference type="EMBL" id="JBHRSV010000031">
    <property type="protein sequence ID" value="MFC2927425.1"/>
    <property type="molecule type" value="Genomic_DNA"/>
</dbReference>
<comment type="caution">
    <text evidence="4">The sequence shown here is derived from an EMBL/GenBank/DDBJ whole genome shotgun (WGS) entry which is preliminary data.</text>
</comment>
<accession>A0ABV7A0W7</accession>
<dbReference type="Gene3D" id="1.25.40.10">
    <property type="entry name" value="Tetratricopeptide repeat domain"/>
    <property type="match status" value="1"/>
</dbReference>
<dbReference type="RefSeq" id="WP_343165268.1">
    <property type="nucleotide sequence ID" value="NZ_JBHRSV010000031.1"/>
</dbReference>
<feature type="region of interest" description="Disordered" evidence="1">
    <location>
        <begin position="122"/>
        <end position="150"/>
    </location>
</feature>
<dbReference type="InterPro" id="IPR036365">
    <property type="entry name" value="PGBD-like_sf"/>
</dbReference>
<name>A0ABV7A0W7_9PROT</name>
<dbReference type="InterPro" id="IPR002477">
    <property type="entry name" value="Peptidoglycan-bd-like"/>
</dbReference>
<sequence>MFRWLLLLPAAALILSACDVNSSPGERVLAACLEDEYPSPACRCYVGEVRDNLTWSQLTRYDRMAGEGYYSDRDRLRSVFEEQGDFFERAARTCELNLWAASVSHPDQTGVSLPSNEAAAPPAILTGSYNPPGGPGFLPGSGPPGRPSHAPLYEFPREPWAYRLGDADQAPICIHGFGPGAEGCMPREQAARLYNDGARYWLLRGDAELATVDLQRLTDRDYRYDPGGPDYRDQPFFEPDRGSMRRVMRFWNRSVEWGRPFGAQSALMAQRRLQAHMVQCESSPGSLARVARRGPDQIGDVISLELRQAALASLGYYAGEIDGHYGPTTRDAVRGFQRELGYDETGTLTPRQTTLLICHAAQTAREPHLQNALGIMYATGLGVEYNPDLSLEWFETAARRDDPDAYFNLAIVFGTGAVLGSYRLCGIIENPERADAYLRDAARLGHNTAQRWRASREFNAQPNATDRWQLISTQLESAAISRGSLFYLDWRNRIDLDRLESAPLQCLEAE</sequence>
<dbReference type="SUPFAM" id="SSF81901">
    <property type="entry name" value="HCP-like"/>
    <property type="match status" value="1"/>
</dbReference>
<dbReference type="Pfam" id="PF01471">
    <property type="entry name" value="PG_binding_1"/>
    <property type="match status" value="1"/>
</dbReference>
<protein>
    <submittedName>
        <fullName evidence="4">Peptidoglycan-binding protein</fullName>
    </submittedName>
</protein>
<gene>
    <name evidence="4" type="ORF">ACFOOR_15060</name>
</gene>
<keyword evidence="5" id="KW-1185">Reference proteome</keyword>
<feature type="signal peptide" evidence="2">
    <location>
        <begin position="1"/>
        <end position="22"/>
    </location>
</feature>
<dbReference type="Proteomes" id="UP001595379">
    <property type="component" value="Unassembled WGS sequence"/>
</dbReference>
<feature type="chain" id="PRO_5047499353" evidence="2">
    <location>
        <begin position="23"/>
        <end position="510"/>
    </location>
</feature>
<evidence type="ECO:0000313" key="4">
    <source>
        <dbReference type="EMBL" id="MFC2927425.1"/>
    </source>
</evidence>
<evidence type="ECO:0000259" key="3">
    <source>
        <dbReference type="Pfam" id="PF01471"/>
    </source>
</evidence>
<evidence type="ECO:0000256" key="2">
    <source>
        <dbReference type="SAM" id="SignalP"/>
    </source>
</evidence>